<comment type="caution">
    <text evidence="1">The sequence shown here is derived from an EMBL/GenBank/DDBJ whole genome shotgun (WGS) entry which is preliminary data.</text>
</comment>
<gene>
    <name evidence="1" type="ORF">HNP84_007050</name>
</gene>
<evidence type="ECO:0000313" key="1">
    <source>
        <dbReference type="EMBL" id="MBB5137298.1"/>
    </source>
</evidence>
<reference evidence="1 2" key="1">
    <citation type="submission" date="2020-08" db="EMBL/GenBank/DDBJ databases">
        <title>Genomic Encyclopedia of Type Strains, Phase IV (KMG-IV): sequencing the most valuable type-strain genomes for metagenomic binning, comparative biology and taxonomic classification.</title>
        <authorList>
            <person name="Goeker M."/>
        </authorList>
    </citation>
    <scope>NUCLEOTIDE SEQUENCE [LARGE SCALE GENOMIC DNA]</scope>
    <source>
        <strain evidence="1 2">DSM 45615</strain>
    </source>
</reference>
<dbReference type="AlphaFoldDB" id="A0A840PCE0"/>
<name>A0A840PCE0_9ACTN</name>
<dbReference type="EMBL" id="JACHGN010000017">
    <property type="protein sequence ID" value="MBB5137298.1"/>
    <property type="molecule type" value="Genomic_DNA"/>
</dbReference>
<keyword evidence="2" id="KW-1185">Reference proteome</keyword>
<proteinExistence type="predicted"/>
<dbReference type="RefSeq" id="WP_281396371.1">
    <property type="nucleotide sequence ID" value="NZ_BAABIX010000012.1"/>
</dbReference>
<sequence>MRVQAQAVHQGVLDAPAPWVTATVMAVPWHSSPAEPDGAGEFCP</sequence>
<organism evidence="1 2">
    <name type="scientific">Thermocatellispora tengchongensis</name>
    <dbReference type="NCBI Taxonomy" id="1073253"/>
    <lineage>
        <taxon>Bacteria</taxon>
        <taxon>Bacillati</taxon>
        <taxon>Actinomycetota</taxon>
        <taxon>Actinomycetes</taxon>
        <taxon>Streptosporangiales</taxon>
        <taxon>Streptosporangiaceae</taxon>
        <taxon>Thermocatellispora</taxon>
    </lineage>
</organism>
<accession>A0A840PCE0</accession>
<evidence type="ECO:0000313" key="2">
    <source>
        <dbReference type="Proteomes" id="UP000578449"/>
    </source>
</evidence>
<protein>
    <submittedName>
        <fullName evidence="1">Uncharacterized protein</fullName>
    </submittedName>
</protein>
<dbReference type="Proteomes" id="UP000578449">
    <property type="component" value="Unassembled WGS sequence"/>
</dbReference>